<keyword evidence="2" id="KW-0732">Signal</keyword>
<dbReference type="AlphaFoldDB" id="A0AA35T2Z0"/>
<evidence type="ECO:0000256" key="6">
    <source>
        <dbReference type="ARBA" id="ARBA00022837"/>
    </source>
</evidence>
<dbReference type="SMART" id="SM00237">
    <property type="entry name" value="Calx_beta"/>
    <property type="match status" value="3"/>
</dbReference>
<dbReference type="PANTHER" id="PTHR11878:SF65">
    <property type="entry name" value="NA_CA-EXCHANGE PROTEIN, ISOFORM G"/>
    <property type="match status" value="1"/>
</dbReference>
<dbReference type="Gene3D" id="3.40.50.200">
    <property type="entry name" value="Peptidase S8/S53 domain"/>
    <property type="match status" value="1"/>
</dbReference>
<name>A0AA35T2Z0_GEOBA</name>
<keyword evidence="13" id="KW-1185">Reference proteome</keyword>
<comment type="similarity">
    <text evidence="10">Belongs to the peptidase S8 family.</text>
</comment>
<dbReference type="PROSITE" id="PS01180">
    <property type="entry name" value="CUB"/>
    <property type="match status" value="1"/>
</dbReference>
<comment type="caution">
    <text evidence="12">The sequence shown here is derived from an EMBL/GenBank/DDBJ whole genome shotgun (WGS) entry which is preliminary data.</text>
</comment>
<dbReference type="GO" id="GO:0007154">
    <property type="term" value="P:cell communication"/>
    <property type="evidence" value="ECO:0007669"/>
    <property type="project" value="InterPro"/>
</dbReference>
<keyword evidence="4" id="KW-0378">Hydrolase</keyword>
<feature type="domain" description="CUB" evidence="11">
    <location>
        <begin position="156"/>
        <end position="272"/>
    </location>
</feature>
<evidence type="ECO:0000256" key="4">
    <source>
        <dbReference type="ARBA" id="ARBA00022801"/>
    </source>
</evidence>
<evidence type="ECO:0000256" key="9">
    <source>
        <dbReference type="PROSITE-ProRule" id="PRU00059"/>
    </source>
</evidence>
<dbReference type="CDD" id="cd00041">
    <property type="entry name" value="CUB"/>
    <property type="match status" value="1"/>
</dbReference>
<keyword evidence="3" id="KW-0677">Repeat</keyword>
<dbReference type="EMBL" id="CASHTH010003099">
    <property type="protein sequence ID" value="CAI8040289.1"/>
    <property type="molecule type" value="Genomic_DNA"/>
</dbReference>
<sequence>MTGGYTQSVNDAIQALYKSGVPVVVAAGNYASDACMWSPASASNAITVAGSAEGDRLYSKTNYGSCIDIFAPGHNVQGANHMCSDCYQFKSGTSFAAPLVSGAVAILLQRQPRLTPDQILYQLISLSTNNTLDTDSIPANFTSSTPNRLLFIPESCGGKLSIGLQSVIRIESPNYPLNYFKKTVCKWLITGPLNTYVRISFTNFSTEPFYDRIELYQGTSCDPNITQLATLSGKRDELAFTQCDSLSNSLLVEFRTDSLISDTGFRANILVAQTRQKQTVVVGLEESTYLVNEDEGRVKVCVAISNLHTCCPVTHNFSVTLQHTPGSATVGSDYIFDDRRSTLQFGTCDKRKCFFIGTVNNHQVETDESFTLTLVNNSFESDIELAMMSANVTILDDDVASVGLEHTDYSVEEGQEVRVCARLMTSRGSCTVSFPFSVVVNTEYGSAVSPEDYVTVSNESLSFAPCTTNVCFNITTHDDTLPEGNEEFHVILSRGPDLNSRIHLDHIMNMAVVTVLDDDAARVGIQNQSYEVAENEQSVQVCVVVLSPHPLRTNCPLDFSFSVRMVTSSGTAGSGSDYVSGAMLLRFGSCAKEVCRSIRIINDVIMELLVEEFLVSLETFVTDSRVSVSAEPSTVRIIDDDGVTLGLESTSYGVGESDQCGVVVCRNSWSKHPLQHSGCIHRPRHGRVSFRLYSYLSAPNI</sequence>
<dbReference type="SUPFAM" id="SSF141072">
    <property type="entry name" value="CalX-like"/>
    <property type="match status" value="3"/>
</dbReference>
<proteinExistence type="inferred from homology"/>
<dbReference type="Pfam" id="PF00431">
    <property type="entry name" value="CUB"/>
    <property type="match status" value="1"/>
</dbReference>
<reference evidence="12" key="1">
    <citation type="submission" date="2023-03" db="EMBL/GenBank/DDBJ databases">
        <authorList>
            <person name="Steffen K."/>
            <person name="Cardenas P."/>
        </authorList>
    </citation>
    <scope>NUCLEOTIDE SEQUENCE</scope>
</reference>
<comment type="caution">
    <text evidence="9">Lacks conserved residue(s) required for the propagation of feature annotation.</text>
</comment>
<gene>
    <name evidence="12" type="ORF">GBAR_LOCUS22458</name>
</gene>
<dbReference type="GO" id="GO:0004252">
    <property type="term" value="F:serine-type endopeptidase activity"/>
    <property type="evidence" value="ECO:0007669"/>
    <property type="project" value="InterPro"/>
</dbReference>
<dbReference type="Gene3D" id="2.60.40.2030">
    <property type="match status" value="3"/>
</dbReference>
<dbReference type="GO" id="GO:0006508">
    <property type="term" value="P:proteolysis"/>
    <property type="evidence" value="ECO:0007669"/>
    <property type="project" value="UniProtKB-KW"/>
</dbReference>
<keyword evidence="6" id="KW-0106">Calcium</keyword>
<dbReference type="InterPro" id="IPR000859">
    <property type="entry name" value="CUB_dom"/>
</dbReference>
<accession>A0AA35T2Z0</accession>
<evidence type="ECO:0000256" key="10">
    <source>
        <dbReference type="PROSITE-ProRule" id="PRU01240"/>
    </source>
</evidence>
<evidence type="ECO:0000256" key="5">
    <source>
        <dbReference type="ARBA" id="ARBA00022825"/>
    </source>
</evidence>
<dbReference type="InterPro" id="IPR036852">
    <property type="entry name" value="Peptidase_S8/S53_dom_sf"/>
</dbReference>
<dbReference type="InterPro" id="IPR023828">
    <property type="entry name" value="Peptidase_S8_Ser-AS"/>
</dbReference>
<evidence type="ECO:0000256" key="2">
    <source>
        <dbReference type="ARBA" id="ARBA00022729"/>
    </source>
</evidence>
<protein>
    <submittedName>
        <fullName evidence="12">Proprotein convertase subtilisin/kexin type 9</fullName>
    </submittedName>
</protein>
<evidence type="ECO:0000256" key="8">
    <source>
        <dbReference type="ARBA" id="ARBA00023157"/>
    </source>
</evidence>
<dbReference type="SMART" id="SM00042">
    <property type="entry name" value="CUB"/>
    <property type="match status" value="1"/>
</dbReference>
<keyword evidence="7" id="KW-0813">Transport</keyword>
<dbReference type="InterPro" id="IPR051171">
    <property type="entry name" value="CaCA"/>
</dbReference>
<evidence type="ECO:0000256" key="7">
    <source>
        <dbReference type="ARBA" id="ARBA00023065"/>
    </source>
</evidence>
<evidence type="ECO:0000256" key="1">
    <source>
        <dbReference type="ARBA" id="ARBA00022670"/>
    </source>
</evidence>
<dbReference type="InterPro" id="IPR000209">
    <property type="entry name" value="Peptidase_S8/S53_dom"/>
</dbReference>
<evidence type="ECO:0000313" key="13">
    <source>
        <dbReference type="Proteomes" id="UP001174909"/>
    </source>
</evidence>
<organism evidence="12 13">
    <name type="scientific">Geodia barretti</name>
    <name type="common">Barrett's horny sponge</name>
    <dbReference type="NCBI Taxonomy" id="519541"/>
    <lineage>
        <taxon>Eukaryota</taxon>
        <taxon>Metazoa</taxon>
        <taxon>Porifera</taxon>
        <taxon>Demospongiae</taxon>
        <taxon>Heteroscleromorpha</taxon>
        <taxon>Tetractinellida</taxon>
        <taxon>Astrophorina</taxon>
        <taxon>Geodiidae</taxon>
        <taxon>Geodia</taxon>
    </lineage>
</organism>
<dbReference type="GO" id="GO:0016020">
    <property type="term" value="C:membrane"/>
    <property type="evidence" value="ECO:0007669"/>
    <property type="project" value="InterPro"/>
</dbReference>
<dbReference type="Proteomes" id="UP001174909">
    <property type="component" value="Unassembled WGS sequence"/>
</dbReference>
<evidence type="ECO:0000259" key="11">
    <source>
        <dbReference type="PROSITE" id="PS01180"/>
    </source>
</evidence>
<dbReference type="InterPro" id="IPR003644">
    <property type="entry name" value="Calx_beta"/>
</dbReference>
<dbReference type="Pfam" id="PF03160">
    <property type="entry name" value="Calx-beta"/>
    <property type="match status" value="2"/>
</dbReference>
<keyword evidence="1" id="KW-0645">Protease</keyword>
<keyword evidence="5" id="KW-0720">Serine protease</keyword>
<dbReference type="InterPro" id="IPR038081">
    <property type="entry name" value="CalX-like_sf"/>
</dbReference>
<dbReference type="PROSITE" id="PS00138">
    <property type="entry name" value="SUBTILASE_SER"/>
    <property type="match status" value="1"/>
</dbReference>
<dbReference type="InterPro" id="IPR035914">
    <property type="entry name" value="Sperma_CUB_dom_sf"/>
</dbReference>
<dbReference type="Gene3D" id="2.60.120.290">
    <property type="entry name" value="Spermadhesin, CUB domain"/>
    <property type="match status" value="1"/>
</dbReference>
<evidence type="ECO:0000256" key="3">
    <source>
        <dbReference type="ARBA" id="ARBA00022737"/>
    </source>
</evidence>
<dbReference type="SUPFAM" id="SSF49854">
    <property type="entry name" value="Spermadhesin, CUB domain"/>
    <property type="match status" value="1"/>
</dbReference>
<keyword evidence="7" id="KW-0406">Ion transport</keyword>
<dbReference type="PANTHER" id="PTHR11878">
    <property type="entry name" value="SODIUM/CALCIUM EXCHANGER"/>
    <property type="match status" value="1"/>
</dbReference>
<dbReference type="PROSITE" id="PS51892">
    <property type="entry name" value="SUBTILASE"/>
    <property type="match status" value="1"/>
</dbReference>
<evidence type="ECO:0000313" key="12">
    <source>
        <dbReference type="EMBL" id="CAI8040289.1"/>
    </source>
</evidence>
<keyword evidence="8" id="KW-1015">Disulfide bond</keyword>
<dbReference type="Pfam" id="PF00082">
    <property type="entry name" value="Peptidase_S8"/>
    <property type="match status" value="1"/>
</dbReference>
<dbReference type="GO" id="GO:0030001">
    <property type="term" value="P:metal ion transport"/>
    <property type="evidence" value="ECO:0007669"/>
    <property type="project" value="TreeGrafter"/>
</dbReference>
<dbReference type="SUPFAM" id="SSF52743">
    <property type="entry name" value="Subtilisin-like"/>
    <property type="match status" value="1"/>
</dbReference>